<organism evidence="2 3">
    <name type="scientific">Halorubrum alkaliphilum</name>
    <dbReference type="NCBI Taxonomy" id="261290"/>
    <lineage>
        <taxon>Archaea</taxon>
        <taxon>Methanobacteriati</taxon>
        <taxon>Methanobacteriota</taxon>
        <taxon>Stenosarchaea group</taxon>
        <taxon>Halobacteria</taxon>
        <taxon>Halobacteriales</taxon>
        <taxon>Haloferacaceae</taxon>
        <taxon>Halorubrum</taxon>
    </lineage>
</organism>
<dbReference type="EMBL" id="JAGGKQ010000004">
    <property type="protein sequence ID" value="MBP1921936.1"/>
    <property type="molecule type" value="Genomic_DNA"/>
</dbReference>
<evidence type="ECO:0000256" key="1">
    <source>
        <dbReference type="SAM" id="Phobius"/>
    </source>
</evidence>
<reference evidence="2" key="1">
    <citation type="submission" date="2021-03" db="EMBL/GenBank/DDBJ databases">
        <title>Genomic Encyclopedia of Type Strains, Phase IV (KMG-IV): sequencing the most valuable type-strain genomes for metagenomic binning, comparative biology and taxonomic classification.</title>
        <authorList>
            <person name="Goeker M."/>
        </authorList>
    </citation>
    <scope>NUCLEOTIDE SEQUENCE</scope>
    <source>
        <strain evidence="2">DSM 23564</strain>
    </source>
</reference>
<keyword evidence="1" id="KW-0472">Membrane</keyword>
<evidence type="ECO:0000313" key="2">
    <source>
        <dbReference type="EMBL" id="MBP1921936.1"/>
    </source>
</evidence>
<dbReference type="Pfam" id="PF20108">
    <property type="entry name" value="DUF6498"/>
    <property type="match status" value="1"/>
</dbReference>
<keyword evidence="1" id="KW-0812">Transmembrane</keyword>
<comment type="caution">
    <text evidence="2">The sequence shown here is derived from an EMBL/GenBank/DDBJ whole genome shotgun (WGS) entry which is preliminary data.</text>
</comment>
<proteinExistence type="predicted"/>
<keyword evidence="3" id="KW-1185">Reference proteome</keyword>
<accession>A0A8T4GCU0</accession>
<name>A0A8T4GCU0_9EURY</name>
<dbReference type="InterPro" id="IPR045466">
    <property type="entry name" value="DUF6498"/>
</dbReference>
<evidence type="ECO:0000313" key="3">
    <source>
        <dbReference type="Proteomes" id="UP000823588"/>
    </source>
</evidence>
<dbReference type="RefSeq" id="WP_209483616.1">
    <property type="nucleotide sequence ID" value="NZ_JAGGKQ010000004.1"/>
</dbReference>
<protein>
    <submittedName>
        <fullName evidence="2">Uncharacterized protein</fullName>
    </submittedName>
</protein>
<dbReference type="OrthoDB" id="337240at2157"/>
<dbReference type="AlphaFoldDB" id="A0A8T4GCU0"/>
<feature type="transmembrane region" description="Helical" evidence="1">
    <location>
        <begin position="47"/>
        <end position="77"/>
    </location>
</feature>
<sequence>MLNRTVEKARQQEVFSREDTPMERRVLAAFLYHTGLSYRRIESFPRVFILLITFVCSAIAITLVGSPGGLLVVLVVAKTYYDVRAHRCEHGDKPLAARLDESSTTL</sequence>
<dbReference type="Proteomes" id="UP000823588">
    <property type="component" value="Unassembled WGS sequence"/>
</dbReference>
<keyword evidence="1" id="KW-1133">Transmembrane helix</keyword>
<gene>
    <name evidence="2" type="ORF">J2751_000933</name>
</gene>